<dbReference type="GO" id="GO:0016787">
    <property type="term" value="F:hydrolase activity"/>
    <property type="evidence" value="ECO:0007669"/>
    <property type="project" value="UniProtKB-KW"/>
</dbReference>
<dbReference type="SFLD" id="SFLDG01129">
    <property type="entry name" value="C1.5:_HAD__Beta-PGM__Phosphata"/>
    <property type="match status" value="1"/>
</dbReference>
<keyword evidence="6" id="KW-0378">Hydrolase</keyword>
<dbReference type="PANTHER" id="PTHR46193">
    <property type="entry name" value="6-PHOSPHOGLUCONATE PHOSPHATASE"/>
    <property type="match status" value="1"/>
</dbReference>
<protein>
    <submittedName>
        <fullName evidence="6">HAD hydrolase, family IA</fullName>
    </submittedName>
</protein>
<dbReference type="CDD" id="cd07505">
    <property type="entry name" value="HAD_BPGM-like"/>
    <property type="match status" value="1"/>
</dbReference>
<dbReference type="InterPro" id="IPR023198">
    <property type="entry name" value="PGP-like_dom2"/>
</dbReference>
<keyword evidence="4" id="KW-0460">Magnesium</keyword>
<dbReference type="AlphaFoldDB" id="H3NQA9"/>
<dbReference type="InterPro" id="IPR023214">
    <property type="entry name" value="HAD_sf"/>
</dbReference>
<dbReference type="SFLD" id="SFLDG01135">
    <property type="entry name" value="C1.5.6:_HAD__Beta-PGM__Phospha"/>
    <property type="match status" value="1"/>
</dbReference>
<dbReference type="NCBIfam" id="TIGR01509">
    <property type="entry name" value="HAD-SF-IA-v3"/>
    <property type="match status" value="1"/>
</dbReference>
<keyword evidence="3" id="KW-0479">Metal-binding</keyword>
<evidence type="ECO:0000313" key="6">
    <source>
        <dbReference type="EMBL" id="EHR32589.1"/>
    </source>
</evidence>
<evidence type="ECO:0000256" key="4">
    <source>
        <dbReference type="ARBA" id="ARBA00022842"/>
    </source>
</evidence>
<dbReference type="PRINTS" id="PR00413">
    <property type="entry name" value="HADHALOGNASE"/>
</dbReference>
<dbReference type="InterPro" id="IPR006439">
    <property type="entry name" value="HAD-SF_hydro_IA"/>
</dbReference>
<comment type="caution">
    <text evidence="6">The sequence shown here is derived from an EMBL/GenBank/DDBJ whole genome shotgun (WGS) entry which is preliminary data.</text>
</comment>
<name>H3NQA9_9FIRM</name>
<proteinExistence type="inferred from homology"/>
<evidence type="ECO:0000313" key="7">
    <source>
        <dbReference type="Proteomes" id="UP000004191"/>
    </source>
</evidence>
<dbReference type="SFLD" id="SFLDS00003">
    <property type="entry name" value="Haloacid_Dehalogenase"/>
    <property type="match status" value="1"/>
</dbReference>
<dbReference type="InterPro" id="IPR041492">
    <property type="entry name" value="HAD_2"/>
</dbReference>
<dbReference type="GO" id="GO:0046872">
    <property type="term" value="F:metal ion binding"/>
    <property type="evidence" value="ECO:0007669"/>
    <property type="project" value="UniProtKB-KW"/>
</dbReference>
<accession>H3NQA9</accession>
<dbReference type="HOGENOM" id="CLU_045011_13_3_9"/>
<dbReference type="STRING" id="883114.HMPREF9709_01520"/>
<evidence type="ECO:0000256" key="1">
    <source>
        <dbReference type="ARBA" id="ARBA00001946"/>
    </source>
</evidence>
<sequence>MYKGVIFDMDGVLIDSEQFYLIRRLDFFKEIRVKPGTQDINDFIGQSSDNIWKLLVPNNKSKREQIKEIYEKDYVPKNEIDYVKYSRHNLNILFKKLYVNNIKIGIASASAAHNIENMLNETKIKKYIDFYISGEDCSKNKPDPEIYELSAKRIQLDKNEIVVIEDSVHGIESAKKAGLNVIAIKPSGYNINQSQADYIVEDIHDILEYILK</sequence>
<comment type="similarity">
    <text evidence="2">Belongs to the HAD-like hydrolase superfamily. CbbY/CbbZ/Gph/YieH family.</text>
</comment>
<comment type="cofactor">
    <cofactor evidence="1">
        <name>Mg(2+)</name>
        <dbReference type="ChEBI" id="CHEBI:18420"/>
    </cofactor>
</comment>
<dbReference type="PANTHER" id="PTHR46193:SF18">
    <property type="entry name" value="HEXITOL PHOSPHATASE B"/>
    <property type="match status" value="1"/>
</dbReference>
<dbReference type="EMBL" id="AGEI01000028">
    <property type="protein sequence ID" value="EHR32589.1"/>
    <property type="molecule type" value="Genomic_DNA"/>
</dbReference>
<evidence type="ECO:0000256" key="3">
    <source>
        <dbReference type="ARBA" id="ARBA00022723"/>
    </source>
</evidence>
<dbReference type="InterPro" id="IPR036412">
    <property type="entry name" value="HAD-like_sf"/>
</dbReference>
<dbReference type="Gene3D" id="1.10.150.240">
    <property type="entry name" value="Putative phosphatase, domain 2"/>
    <property type="match status" value="1"/>
</dbReference>
<dbReference type="InterPro" id="IPR051600">
    <property type="entry name" value="Beta-PGM-like"/>
</dbReference>
<evidence type="ECO:0000256" key="5">
    <source>
        <dbReference type="ARBA" id="ARBA00023277"/>
    </source>
</evidence>
<dbReference type="GeneID" id="96999470"/>
<dbReference type="Proteomes" id="UP000004191">
    <property type="component" value="Unassembled WGS sequence"/>
</dbReference>
<evidence type="ECO:0000256" key="2">
    <source>
        <dbReference type="ARBA" id="ARBA00006171"/>
    </source>
</evidence>
<reference evidence="6 7" key="1">
    <citation type="submission" date="2012-01" db="EMBL/GenBank/DDBJ databases">
        <title>The Genome Sequence of Helcococcus kunzii ATCC 51366.</title>
        <authorList>
            <consortium name="The Broad Institute Genome Sequencing Platform"/>
            <person name="Earl A."/>
            <person name="Ward D."/>
            <person name="Feldgarden M."/>
            <person name="Gevers D."/>
            <person name="Huys G."/>
            <person name="Young S.K."/>
            <person name="Zeng Q."/>
            <person name="Gargeya S."/>
            <person name="Fitzgerald M."/>
            <person name="Haas B."/>
            <person name="Abouelleil A."/>
            <person name="Alvarado L."/>
            <person name="Arachchi H.M."/>
            <person name="Berlin A."/>
            <person name="Chapman S.B."/>
            <person name="Gearin G."/>
            <person name="Goldberg J."/>
            <person name="Griggs A."/>
            <person name="Gujja S."/>
            <person name="Hansen M."/>
            <person name="Heiman D."/>
            <person name="Howarth C."/>
            <person name="Larimer J."/>
            <person name="Lui A."/>
            <person name="MacDonald P.J.P."/>
            <person name="McCowen C."/>
            <person name="Montmayeur A."/>
            <person name="Murphy C."/>
            <person name="Neiman D."/>
            <person name="Pearson M."/>
            <person name="Priest M."/>
            <person name="Roberts A."/>
            <person name="Saif S."/>
            <person name="Shea T."/>
            <person name="Sisk P."/>
            <person name="Stolte C."/>
            <person name="Sykes S."/>
            <person name="Wortman J."/>
            <person name="Nusbaum C."/>
            <person name="Birren B."/>
        </authorList>
    </citation>
    <scope>NUCLEOTIDE SEQUENCE [LARGE SCALE GENOMIC DNA]</scope>
    <source>
        <strain evidence="6 7">ATCC 51366</strain>
    </source>
</reference>
<dbReference type="eggNOG" id="COG0637">
    <property type="taxonomic scope" value="Bacteria"/>
</dbReference>
<keyword evidence="5" id="KW-0119">Carbohydrate metabolism</keyword>
<dbReference type="OrthoDB" id="9797743at2"/>
<organism evidence="6 7">
    <name type="scientific">Helcococcus kunzii ATCC 51366</name>
    <dbReference type="NCBI Taxonomy" id="883114"/>
    <lineage>
        <taxon>Bacteria</taxon>
        <taxon>Bacillati</taxon>
        <taxon>Bacillota</taxon>
        <taxon>Tissierellia</taxon>
        <taxon>Tissierellales</taxon>
        <taxon>Peptoniphilaceae</taxon>
        <taxon>Helcococcus</taxon>
    </lineage>
</organism>
<dbReference type="Pfam" id="PF13419">
    <property type="entry name" value="HAD_2"/>
    <property type="match status" value="1"/>
</dbReference>
<dbReference type="Gene3D" id="3.40.50.1000">
    <property type="entry name" value="HAD superfamily/HAD-like"/>
    <property type="match status" value="1"/>
</dbReference>
<dbReference type="RefSeq" id="WP_005399035.1">
    <property type="nucleotide sequence ID" value="NZ_JH601088.1"/>
</dbReference>
<gene>
    <name evidence="6" type="ORF">HMPREF9709_01520</name>
</gene>
<keyword evidence="7" id="KW-1185">Reference proteome</keyword>
<dbReference type="SUPFAM" id="SSF56784">
    <property type="entry name" value="HAD-like"/>
    <property type="match status" value="1"/>
</dbReference>